<gene>
    <name evidence="1" type="ORF">HDE69_003032</name>
</gene>
<dbReference type="AlphaFoldDB" id="A0A7W9DKL1"/>
<sequence>MAAPAGAYRTKSLVTRNKENTGDAQHLCAILQVDKATMLKRFYLDGIFDVNLENNVDGIIGYCRIGSANFNMHIASRRGQLRIYDGGDCQFMNDAGLNTLAYCNIESIPAQWGNRPRFEITWKASFYSESNKLGVVYRYGGLNDWQDGYISLKLNKDQQVSRIDRVDMDAQIGQSVRVMPYIENDEGRFYGVEKGFLAWDRIAQFDVEKRQDPCISSSHDNREAFMLESQFKLINSTLTDQGSVTGLFVWADEEMTIPLASGYYGGISDKPVECANGMFTRYLNCAPPVSKKDIVAGADSSLIDDPNSPGNYIIYYYPSIMLQNGPYSYPVTITGSMTVHNSKGERIAGGSGDGSFNFVIPPGELGASDNTLKFWVPEDTPGFAFVRASVFKTVPSGMDVQYSQ</sequence>
<organism evidence="1 2">
    <name type="scientific">Pedobacter cryoconitis</name>
    <dbReference type="NCBI Taxonomy" id="188932"/>
    <lineage>
        <taxon>Bacteria</taxon>
        <taxon>Pseudomonadati</taxon>
        <taxon>Bacteroidota</taxon>
        <taxon>Sphingobacteriia</taxon>
        <taxon>Sphingobacteriales</taxon>
        <taxon>Sphingobacteriaceae</taxon>
        <taxon>Pedobacter</taxon>
    </lineage>
</organism>
<dbReference type="RefSeq" id="WP_183867896.1">
    <property type="nucleotide sequence ID" value="NZ_JACHCF010000006.1"/>
</dbReference>
<evidence type="ECO:0000313" key="2">
    <source>
        <dbReference type="Proteomes" id="UP000537718"/>
    </source>
</evidence>
<proteinExistence type="predicted"/>
<accession>A0A7W9DKL1</accession>
<evidence type="ECO:0000313" key="1">
    <source>
        <dbReference type="EMBL" id="MBB5621969.1"/>
    </source>
</evidence>
<name>A0A7W9DKL1_9SPHI</name>
<dbReference type="Proteomes" id="UP000537718">
    <property type="component" value="Unassembled WGS sequence"/>
</dbReference>
<protein>
    <submittedName>
        <fullName evidence="1">Uncharacterized protein</fullName>
    </submittedName>
</protein>
<comment type="caution">
    <text evidence="1">The sequence shown here is derived from an EMBL/GenBank/DDBJ whole genome shotgun (WGS) entry which is preliminary data.</text>
</comment>
<reference evidence="1 2" key="1">
    <citation type="submission" date="2020-08" db="EMBL/GenBank/DDBJ databases">
        <title>Genomic Encyclopedia of Type Strains, Phase IV (KMG-V): Genome sequencing to study the core and pangenomes of soil and plant-associated prokaryotes.</title>
        <authorList>
            <person name="Whitman W."/>
        </authorList>
    </citation>
    <scope>NUCLEOTIDE SEQUENCE [LARGE SCALE GENOMIC DNA]</scope>
    <source>
        <strain evidence="1 2">MP7CTX6</strain>
    </source>
</reference>
<dbReference type="EMBL" id="JACHCF010000006">
    <property type="protein sequence ID" value="MBB5621969.1"/>
    <property type="molecule type" value="Genomic_DNA"/>
</dbReference>